<keyword evidence="3" id="KW-0808">Transferase</keyword>
<dbReference type="InterPro" id="IPR000719">
    <property type="entry name" value="Prot_kinase_dom"/>
</dbReference>
<dbReference type="PANTHER" id="PTHR24342:SF20">
    <property type="entry name" value="MYOSIN LIGHT CHAIN KINASE, SMOOTH MUSCLE"/>
    <property type="match status" value="1"/>
</dbReference>
<dbReference type="Gene3D" id="1.10.510.10">
    <property type="entry name" value="Transferase(Phosphotransferase) domain 1"/>
    <property type="match status" value="1"/>
</dbReference>
<evidence type="ECO:0000259" key="7">
    <source>
        <dbReference type="PROSITE" id="PS50011"/>
    </source>
</evidence>
<evidence type="ECO:0000256" key="2">
    <source>
        <dbReference type="ARBA" id="ARBA00022527"/>
    </source>
</evidence>
<proteinExistence type="inferred from homology"/>
<evidence type="ECO:0000313" key="8">
    <source>
        <dbReference type="Ensembl" id="ENSMMDP00005007690.1"/>
    </source>
</evidence>
<keyword evidence="4" id="KW-0547">Nucleotide-binding</keyword>
<keyword evidence="2" id="KW-0723">Serine/threonine-protein kinase</keyword>
<dbReference type="PROSITE" id="PS50011">
    <property type="entry name" value="PROTEIN_KINASE_DOM"/>
    <property type="match status" value="1"/>
</dbReference>
<dbReference type="GO" id="GO:0035556">
    <property type="term" value="P:intracellular signal transduction"/>
    <property type="evidence" value="ECO:0007669"/>
    <property type="project" value="TreeGrafter"/>
</dbReference>
<evidence type="ECO:0000313" key="9">
    <source>
        <dbReference type="Proteomes" id="UP000472263"/>
    </source>
</evidence>
<dbReference type="GeneTree" id="ENSGT00940000163949"/>
<dbReference type="InterPro" id="IPR008271">
    <property type="entry name" value="Ser/Thr_kinase_AS"/>
</dbReference>
<dbReference type="GO" id="GO:0004674">
    <property type="term" value="F:protein serine/threonine kinase activity"/>
    <property type="evidence" value="ECO:0007669"/>
    <property type="project" value="UniProtKB-KW"/>
</dbReference>
<dbReference type="Proteomes" id="UP000472263">
    <property type="component" value="Chromosome 8"/>
</dbReference>
<protein>
    <submittedName>
        <fullName evidence="8">Myosin, light chain kinase 5</fullName>
    </submittedName>
</protein>
<dbReference type="SMART" id="SM00220">
    <property type="entry name" value="S_TKc"/>
    <property type="match status" value="1"/>
</dbReference>
<keyword evidence="9" id="KW-1185">Reference proteome</keyword>
<keyword evidence="5" id="KW-0418">Kinase</keyword>
<evidence type="ECO:0000256" key="3">
    <source>
        <dbReference type="ARBA" id="ARBA00022679"/>
    </source>
</evidence>
<evidence type="ECO:0000256" key="4">
    <source>
        <dbReference type="ARBA" id="ARBA00022741"/>
    </source>
</evidence>
<reference evidence="8" key="2">
    <citation type="submission" date="2025-08" db="UniProtKB">
        <authorList>
            <consortium name="Ensembl"/>
        </authorList>
    </citation>
    <scope>IDENTIFICATION</scope>
</reference>
<gene>
    <name evidence="8" type="primary">LOC115364263</name>
</gene>
<organism evidence="8 9">
    <name type="scientific">Myripristis murdjan</name>
    <name type="common">pinecone soldierfish</name>
    <dbReference type="NCBI Taxonomy" id="586833"/>
    <lineage>
        <taxon>Eukaryota</taxon>
        <taxon>Metazoa</taxon>
        <taxon>Chordata</taxon>
        <taxon>Craniata</taxon>
        <taxon>Vertebrata</taxon>
        <taxon>Euteleostomi</taxon>
        <taxon>Actinopterygii</taxon>
        <taxon>Neopterygii</taxon>
        <taxon>Teleostei</taxon>
        <taxon>Neoteleostei</taxon>
        <taxon>Acanthomorphata</taxon>
        <taxon>Holocentriformes</taxon>
        <taxon>Holocentridae</taxon>
        <taxon>Myripristis</taxon>
    </lineage>
</organism>
<dbReference type="GO" id="GO:0005634">
    <property type="term" value="C:nucleus"/>
    <property type="evidence" value="ECO:0007669"/>
    <property type="project" value="TreeGrafter"/>
</dbReference>
<comment type="similarity">
    <text evidence="1">Belongs to the protein kinase superfamily. CAMK Ser/Thr protein kinase family.</text>
</comment>
<dbReference type="GO" id="GO:0043065">
    <property type="term" value="P:positive regulation of apoptotic process"/>
    <property type="evidence" value="ECO:0007669"/>
    <property type="project" value="TreeGrafter"/>
</dbReference>
<evidence type="ECO:0000256" key="5">
    <source>
        <dbReference type="ARBA" id="ARBA00022777"/>
    </source>
</evidence>
<evidence type="ECO:0000256" key="6">
    <source>
        <dbReference type="ARBA" id="ARBA00022840"/>
    </source>
</evidence>
<reference evidence="8" key="3">
    <citation type="submission" date="2025-09" db="UniProtKB">
        <authorList>
            <consortium name="Ensembl"/>
        </authorList>
    </citation>
    <scope>IDENTIFICATION</scope>
</reference>
<dbReference type="PANTHER" id="PTHR24342">
    <property type="entry name" value="SERINE/THREONINE-PROTEIN KINASE 17"/>
    <property type="match status" value="1"/>
</dbReference>
<dbReference type="Pfam" id="PF00069">
    <property type="entry name" value="Pkinase"/>
    <property type="match status" value="1"/>
</dbReference>
<feature type="domain" description="Protein kinase" evidence="7">
    <location>
        <begin position="1"/>
        <end position="144"/>
    </location>
</feature>
<dbReference type="Ensembl" id="ENSMMDT00005007913.1">
    <property type="protein sequence ID" value="ENSMMDP00005007690.1"/>
    <property type="gene ID" value="ENSMMDG00005004206.1"/>
</dbReference>
<dbReference type="PROSITE" id="PS00108">
    <property type="entry name" value="PROTEIN_KINASE_ST"/>
    <property type="match status" value="1"/>
</dbReference>
<name>A0A667WQ32_9TELE</name>
<dbReference type="InterPro" id="IPR011009">
    <property type="entry name" value="Kinase-like_dom_sf"/>
</dbReference>
<accession>A0A667WQ32</accession>
<keyword evidence="6" id="KW-0067">ATP-binding</keyword>
<sequence>MHQQNIIHLDLKPENIVCVDHTGTSIKVIDFGLASRLDPNTPLKVMHGTPEFVAPEVISYEPVCLATDMWSIGVICYILLSGESPFQGNSDDETLALVTAAQWEFDEDSFEEITEQAKDFISSLLNKNTRRRMTCEEALAHPWMVSVRATGYFCSPRIIMVRVLCIVCEEIRFWATFHWNSLQNKQELVTLSQNMAIIKDLETLYFCFSTVL</sequence>
<dbReference type="GO" id="GO:0005524">
    <property type="term" value="F:ATP binding"/>
    <property type="evidence" value="ECO:0007669"/>
    <property type="project" value="UniProtKB-KW"/>
</dbReference>
<reference evidence="8" key="1">
    <citation type="submission" date="2019-06" db="EMBL/GenBank/DDBJ databases">
        <authorList>
            <consortium name="Wellcome Sanger Institute Data Sharing"/>
        </authorList>
    </citation>
    <scope>NUCLEOTIDE SEQUENCE [LARGE SCALE GENOMIC DNA]</scope>
</reference>
<dbReference type="SUPFAM" id="SSF56112">
    <property type="entry name" value="Protein kinase-like (PK-like)"/>
    <property type="match status" value="1"/>
</dbReference>
<dbReference type="AlphaFoldDB" id="A0A667WQ32"/>
<evidence type="ECO:0000256" key="1">
    <source>
        <dbReference type="ARBA" id="ARBA00006692"/>
    </source>
</evidence>